<evidence type="ECO:0000259" key="6">
    <source>
        <dbReference type="PROSITE" id="PS50003"/>
    </source>
</evidence>
<dbReference type="SMART" id="SM01195">
    <property type="entry name" value="FA"/>
    <property type="match status" value="1"/>
</dbReference>
<dbReference type="InterPro" id="IPR018980">
    <property type="entry name" value="FERM_PH-like_C"/>
</dbReference>
<evidence type="ECO:0000256" key="4">
    <source>
        <dbReference type="ARBA" id="ARBA00022737"/>
    </source>
</evidence>
<dbReference type="InterPro" id="IPR041788">
    <property type="entry name" value="FARP1/FARP2/FRMD7_FERM_C"/>
</dbReference>
<dbReference type="InterPro" id="IPR018979">
    <property type="entry name" value="FERM_N"/>
</dbReference>
<evidence type="ECO:0000259" key="7">
    <source>
        <dbReference type="PROSITE" id="PS50010"/>
    </source>
</evidence>
<dbReference type="OMA" id="HKHMPED"/>
<dbReference type="SMART" id="SM00295">
    <property type="entry name" value="B41"/>
    <property type="match status" value="1"/>
</dbReference>
<dbReference type="InterPro" id="IPR001849">
    <property type="entry name" value="PH_domain"/>
</dbReference>
<dbReference type="SUPFAM" id="SSF54236">
    <property type="entry name" value="Ubiquitin-like"/>
    <property type="match status" value="1"/>
</dbReference>
<dbReference type="SUPFAM" id="SSF47031">
    <property type="entry name" value="Second domain of FERM"/>
    <property type="match status" value="1"/>
</dbReference>
<dbReference type="Pfam" id="PF00169">
    <property type="entry name" value="PH"/>
    <property type="match status" value="1"/>
</dbReference>
<dbReference type="PROSITE" id="PS50003">
    <property type="entry name" value="PH_DOMAIN"/>
    <property type="match status" value="1"/>
</dbReference>
<dbReference type="GO" id="GO:0008092">
    <property type="term" value="F:cytoskeletal protein binding"/>
    <property type="evidence" value="ECO:0007669"/>
    <property type="project" value="InterPro"/>
</dbReference>
<name>A0A7I4Z5I5_HAECO</name>
<dbReference type="Gene3D" id="3.10.20.90">
    <property type="entry name" value="Phosphatidylinositol 3-kinase Catalytic Subunit, Chain A, domain 1"/>
    <property type="match status" value="1"/>
</dbReference>
<dbReference type="CDD" id="cd14473">
    <property type="entry name" value="FERM_B-lobe"/>
    <property type="match status" value="1"/>
</dbReference>
<dbReference type="FunFam" id="2.30.29.30:FF:000002">
    <property type="entry name" value="Band 4.1-like protein 5 isoform 1"/>
    <property type="match status" value="1"/>
</dbReference>
<dbReference type="InterPro" id="IPR029071">
    <property type="entry name" value="Ubiquitin-like_domsf"/>
</dbReference>
<evidence type="ECO:0000313" key="9">
    <source>
        <dbReference type="Proteomes" id="UP000025227"/>
    </source>
</evidence>
<protein>
    <recommendedName>
        <fullName evidence="2">Moesin/ezrin/radixin homolog 1</fullName>
    </recommendedName>
</protein>
<evidence type="ECO:0000256" key="3">
    <source>
        <dbReference type="ARBA" id="ARBA00022658"/>
    </source>
</evidence>
<accession>A0A7I4Z5I5</accession>
<dbReference type="PANTHER" id="PTHR45858">
    <property type="entry name" value="FERM DOMAIN CONTAINING PROTEIN"/>
    <property type="match status" value="1"/>
</dbReference>
<reference evidence="10" key="1">
    <citation type="submission" date="2020-12" db="UniProtKB">
        <authorList>
            <consortium name="WormBaseParasite"/>
        </authorList>
    </citation>
    <scope>IDENTIFICATION</scope>
    <source>
        <strain evidence="10">MHco3</strain>
    </source>
</reference>
<dbReference type="InterPro" id="IPR035963">
    <property type="entry name" value="FERM_2"/>
</dbReference>
<dbReference type="SUPFAM" id="SSF50729">
    <property type="entry name" value="PH domain-like"/>
    <property type="match status" value="3"/>
</dbReference>
<dbReference type="Gene3D" id="1.20.80.10">
    <property type="match status" value="1"/>
</dbReference>
<dbReference type="InterPro" id="IPR014847">
    <property type="entry name" value="FA"/>
</dbReference>
<dbReference type="InterPro" id="IPR051835">
    <property type="entry name" value="RAC1-GEF"/>
</dbReference>
<dbReference type="SMART" id="SM00233">
    <property type="entry name" value="PH"/>
    <property type="match status" value="2"/>
</dbReference>
<dbReference type="FunFam" id="3.10.20.90:FF:000040">
    <property type="entry name" value="FERM, RhoGEF and pleckstrin domain-containing protein"/>
    <property type="match status" value="1"/>
</dbReference>
<dbReference type="Pfam" id="PF08736">
    <property type="entry name" value="FA"/>
    <property type="match status" value="1"/>
</dbReference>
<feature type="domain" description="PH" evidence="6">
    <location>
        <begin position="904"/>
        <end position="1001"/>
    </location>
</feature>
<dbReference type="GO" id="GO:0005912">
    <property type="term" value="C:adherens junction"/>
    <property type="evidence" value="ECO:0007669"/>
    <property type="project" value="UniProtKB-SubCell"/>
</dbReference>
<dbReference type="InterPro" id="IPR019748">
    <property type="entry name" value="FERM_central"/>
</dbReference>
<dbReference type="CDD" id="cd17098">
    <property type="entry name" value="FERM_F1_FARP1_like"/>
    <property type="match status" value="1"/>
</dbReference>
<dbReference type="PROSITE" id="PS50010">
    <property type="entry name" value="DH_2"/>
    <property type="match status" value="1"/>
</dbReference>
<evidence type="ECO:0000256" key="1">
    <source>
        <dbReference type="ARBA" id="ARBA00004536"/>
    </source>
</evidence>
<organism evidence="9 10">
    <name type="scientific">Haemonchus contortus</name>
    <name type="common">Barber pole worm</name>
    <dbReference type="NCBI Taxonomy" id="6289"/>
    <lineage>
        <taxon>Eukaryota</taxon>
        <taxon>Metazoa</taxon>
        <taxon>Ecdysozoa</taxon>
        <taxon>Nematoda</taxon>
        <taxon>Chromadorea</taxon>
        <taxon>Rhabditida</taxon>
        <taxon>Rhabditina</taxon>
        <taxon>Rhabditomorpha</taxon>
        <taxon>Strongyloidea</taxon>
        <taxon>Trichostrongylidae</taxon>
        <taxon>Haemonchus</taxon>
    </lineage>
</organism>
<dbReference type="InterPro" id="IPR000798">
    <property type="entry name" value="Ez/rad/moesin-like"/>
</dbReference>
<dbReference type="PROSITE" id="PS00660">
    <property type="entry name" value="FERM_1"/>
    <property type="match status" value="1"/>
</dbReference>
<keyword evidence="9" id="KW-1185">Reference proteome</keyword>
<dbReference type="InterPro" id="IPR011993">
    <property type="entry name" value="PH-like_dom_sf"/>
</dbReference>
<dbReference type="Gene3D" id="1.20.900.10">
    <property type="entry name" value="Dbl homology (DH) domain"/>
    <property type="match status" value="1"/>
</dbReference>
<keyword evidence="3" id="KW-0344">Guanine-nucleotide releasing factor</keyword>
<dbReference type="InterPro" id="IPR000219">
    <property type="entry name" value="DH_dom"/>
</dbReference>
<dbReference type="InterPro" id="IPR035899">
    <property type="entry name" value="DBL_dom_sf"/>
</dbReference>
<dbReference type="SUPFAM" id="SSF48065">
    <property type="entry name" value="DBL homology domain (DH-domain)"/>
    <property type="match status" value="1"/>
</dbReference>
<dbReference type="PRINTS" id="PR00661">
    <property type="entry name" value="ERMFAMILY"/>
</dbReference>
<dbReference type="Pfam" id="PF00373">
    <property type="entry name" value="FERM_M"/>
    <property type="match status" value="1"/>
</dbReference>
<keyword evidence="4" id="KW-0677">Repeat</keyword>
<dbReference type="InterPro" id="IPR019749">
    <property type="entry name" value="Band_41_domain"/>
</dbReference>
<evidence type="ECO:0000313" key="10">
    <source>
        <dbReference type="WBParaSite" id="HCON_00189590-00001"/>
    </source>
</evidence>
<dbReference type="AlphaFoldDB" id="A0A7I4Z5I5"/>
<dbReference type="CDD" id="cd13193">
    <property type="entry name" value="FERM_C_FARP1-like"/>
    <property type="match status" value="1"/>
</dbReference>
<dbReference type="InterPro" id="IPR019747">
    <property type="entry name" value="FERM_CS"/>
</dbReference>
<dbReference type="InterPro" id="IPR014352">
    <property type="entry name" value="FERM/acyl-CoA-bd_prot_sf"/>
</dbReference>
<sequence>MARLDYAHARAEMSGIPLGVGGPPPPGMDTKRGRLVCIKVRMLDDSVAVFHLGHKALGQTLLDEVARHLNLLENDYFGLECIDNSGCHCWLDADKPILRQITSHSTDAKFYFIVKFYTPNPIDLEEEYTRYLLTLQIRRDLSMGELHCAETTAALLAAYLVQSECGDFSAEDYPDATYLSHSRFIPHQTIEFQQKVMENHKNLIGMSPGESDFAMLEVARRCDFYGIKLHPAKDIEGTEARLAVLHLGIKVYHQLQCVSTFSWAKIRKLSFKRKKLLVKLHPDSYQYYKETIQFIFDSRNECKSFWKKCVEHHAFFRCSAADNTRKDNRLFSKGSSFRYHGRTQKQLIDYVREHHKRREPFTRPLRSAASPRCGPPFAVYSMVSDRKKNGGAHVSLPHLPNQTHTIDNADLGRSSFSKKTIYGVNSTFSSDSAIKSDIYQLPRKAETSVSLNSTTSQRLFERCDSSDSGSESMGGTVYSKDSMVILDTLMTSPKMTASSSIADSKLDYETWPDLSVVYTDVEDTVNGNKENVLSDMCYQIREDLLDHERSAARDFRLVCENLPRLIEPFLESSGVVMELSKKLKDLKESQASFLEEISSAENISQLAQRVLCMTHNVLPAYTTLLEQYPIYIAALDQLTKSNAEFRTEIRNFEESSQCYIPLNWILLKILHRIVAWRPILARLVGWQLSEGITDADFGPIRVALEKIARFADSTRKQREAITEFVALLQLELDTATQGLLTQPNRRLLRFGWVQRWSQRGLTPRMLLLFSDEVLLAHRSQETPFAINLELKLKGLLVEDGDSYNVTGKRDDAFTLHLGKKSIVLASPSKDQWIEDISSAVKHDVKNRLELPPILSENEQRISMSGCEVAVDEAQSKERRKLSPLQVCWYRKTSLNIQQIYDIVDVCQSGYLLRKLRNSNGWQRLWTELTSHTLFFYKTHKDISPLANLPLLEYKLCMPSVVDRVHHSNCFKLVYSTHEYFFRTNGSYSFHRWTEALRKAAISQVVPDVVTALSLRI</sequence>
<dbReference type="PRINTS" id="PR00935">
    <property type="entry name" value="BAND41"/>
</dbReference>
<feature type="domain" description="DH" evidence="7">
    <location>
        <begin position="536"/>
        <end position="717"/>
    </location>
</feature>
<dbReference type="PANTHER" id="PTHR45858:SF5">
    <property type="entry name" value="MOESIN_EZRIN_RADIXIN HOMOLOG 1"/>
    <property type="match status" value="1"/>
</dbReference>
<comment type="subcellular location">
    <subcellularLocation>
        <location evidence="1">Cell junction</location>
        <location evidence="1">Adherens junction</location>
    </subcellularLocation>
    <subcellularLocation>
        <location evidence="5">Cell projection</location>
        <location evidence="5">Rhabdomere</location>
    </subcellularLocation>
</comment>
<dbReference type="FunFam" id="1.20.80.10:FF:000005">
    <property type="entry name" value="FERM, RhoGEF and pleckstrin domain-containing protein 1"/>
    <property type="match status" value="1"/>
</dbReference>
<proteinExistence type="predicted"/>
<dbReference type="GO" id="GO:0005085">
    <property type="term" value="F:guanyl-nucleotide exchange factor activity"/>
    <property type="evidence" value="ECO:0007669"/>
    <property type="project" value="UniProtKB-KW"/>
</dbReference>
<dbReference type="Proteomes" id="UP000025227">
    <property type="component" value="Unplaced"/>
</dbReference>
<dbReference type="PROSITE" id="PS50057">
    <property type="entry name" value="FERM_3"/>
    <property type="match status" value="1"/>
</dbReference>
<dbReference type="OrthoDB" id="9990815at2759"/>
<evidence type="ECO:0000259" key="8">
    <source>
        <dbReference type="PROSITE" id="PS50057"/>
    </source>
</evidence>
<evidence type="ECO:0000256" key="2">
    <source>
        <dbReference type="ARBA" id="ARBA00022025"/>
    </source>
</evidence>
<dbReference type="Pfam" id="PF09380">
    <property type="entry name" value="FERM_C"/>
    <property type="match status" value="1"/>
</dbReference>
<evidence type="ECO:0000256" key="5">
    <source>
        <dbReference type="ARBA" id="ARBA00043944"/>
    </source>
</evidence>
<dbReference type="Pfam" id="PF09379">
    <property type="entry name" value="FERM_N"/>
    <property type="match status" value="1"/>
</dbReference>
<dbReference type="WBParaSite" id="HCON_00189590-00001">
    <property type="protein sequence ID" value="HCON_00189590-00001"/>
    <property type="gene ID" value="HCON_00189590"/>
</dbReference>
<feature type="domain" description="FERM" evidence="8">
    <location>
        <begin position="36"/>
        <end position="320"/>
    </location>
</feature>
<dbReference type="InterPro" id="IPR000299">
    <property type="entry name" value="FERM_domain"/>
</dbReference>
<dbReference type="SMART" id="SM01196">
    <property type="entry name" value="FERM_C"/>
    <property type="match status" value="1"/>
</dbReference>
<dbReference type="Gene3D" id="2.30.29.30">
    <property type="entry name" value="Pleckstrin-homology domain (PH domain)/Phosphotyrosine-binding domain (PTB)"/>
    <property type="match status" value="3"/>
</dbReference>